<evidence type="ECO:0000313" key="2">
    <source>
        <dbReference type="EMBL" id="RZD16591.1"/>
    </source>
</evidence>
<reference evidence="2 3" key="1">
    <citation type="journal article" date="2019" name="ISME J.">
        <title>Insights into ecological role of a new deltaproteobacterial order Candidatus Acidulodesulfobacterales by metagenomics and metatranscriptomics.</title>
        <authorList>
            <person name="Tan S."/>
            <person name="Liu J."/>
            <person name="Fang Y."/>
            <person name="Hedlund B.P."/>
            <person name="Lian Z.H."/>
            <person name="Huang L.Y."/>
            <person name="Li J.T."/>
            <person name="Huang L.N."/>
            <person name="Li W.J."/>
            <person name="Jiang H.C."/>
            <person name="Dong H.L."/>
            <person name="Shu W.S."/>
        </authorList>
    </citation>
    <scope>NUCLEOTIDE SEQUENCE [LARGE SCALE GENOMIC DNA]</scope>
    <source>
        <strain evidence="2">AP2</strain>
    </source>
</reference>
<protein>
    <submittedName>
        <fullName evidence="2">DUF1828 domain-containing protein</fullName>
    </submittedName>
</protein>
<comment type="caution">
    <text evidence="2">The sequence shown here is derived from an EMBL/GenBank/DDBJ whole genome shotgun (WGS) entry which is preliminary data.</text>
</comment>
<feature type="domain" description="DUF1828" evidence="1">
    <location>
        <begin position="104"/>
        <end position="198"/>
    </location>
</feature>
<organism evidence="2 3">
    <name type="scientific">Acididesulfobacter guangdongensis</name>
    <dbReference type="NCBI Taxonomy" id="2597225"/>
    <lineage>
        <taxon>Bacteria</taxon>
        <taxon>Deltaproteobacteria</taxon>
        <taxon>Candidatus Acidulodesulfobacterales</taxon>
        <taxon>Candidatus Acididesulfobacter</taxon>
    </lineage>
</organism>
<sequence length="201" mass="23347">MFLKYRKKPLIVKAIQWNGDIEYLRNAFNQLTEDEIRIWNYVQINEDKKTVLISNLKGEATVSVGDWIIIGGDGEVYSCEDSIFRDTYDDIFINKKIVVSELLNKHNDEISFYVTFLEKAFLMGDDRDTEIIDDAYLISDDNNTLFDINPDLKEPTKEIATILKKYGLSFENGEIFVYATKDELESKKEDFVKALTEINLL</sequence>
<dbReference type="AlphaFoldDB" id="A0A519BH45"/>
<gene>
    <name evidence="2" type="ORF">EVJ46_06175</name>
</gene>
<name>A0A519BH45_ACIG2</name>
<dbReference type="EMBL" id="SGBC01000002">
    <property type="protein sequence ID" value="RZD16591.1"/>
    <property type="molecule type" value="Genomic_DNA"/>
</dbReference>
<dbReference type="InterPro" id="IPR014960">
    <property type="entry name" value="DUF1828"/>
</dbReference>
<dbReference type="Proteomes" id="UP000316562">
    <property type="component" value="Unassembled WGS sequence"/>
</dbReference>
<dbReference type="Pfam" id="PF08861">
    <property type="entry name" value="DUF1828"/>
    <property type="match status" value="1"/>
</dbReference>
<evidence type="ECO:0000259" key="1">
    <source>
        <dbReference type="Pfam" id="PF08861"/>
    </source>
</evidence>
<accession>A0A519BH45</accession>
<proteinExistence type="predicted"/>
<evidence type="ECO:0000313" key="3">
    <source>
        <dbReference type="Proteomes" id="UP000316562"/>
    </source>
</evidence>